<gene>
    <name evidence="2" type="ORF">DFP72DRAFT_850693</name>
</gene>
<sequence>MGSMLISSDSILFSELYTELNHRGYEEHHALGLLIGCAQIRRSGRRRLNAAWYLAVKAGDVPVFLWRNMDGSQALEDDKVVLWTRPKSSVPKGHIDSGQSEMSASKAMVDKNTCIYQAGVAFKCNAAANRHMNAPHKSRKTLGLPLSGHAALVKDILKVEAISGMSRLESGPEGLDELLKERADYLNVPHIGDPRNTAFPTFQLNIVAAADADDASELANSLGTFGGAHVDSGDSAGCVTAMTCLMPPHPDVDEDVFFVQDFGIAIILEELSTVYFCGLHFHGGSQPRYVSGLHKDGTLYIHLTLIAYAPSTFFDTPLSEVFVAVLSKEKVVKIFSEIKDWCSQLPFQHDPSAQATYTTDSEASMELGMSFNHFTQSLLQWNAYAISQFTCHKLPRINRDKMAEEKKHQSGTWVQTGTEYEQDLNTPGDEELLLLYNSDSLSPYPYGNTRVHEHGFRRRDEIVAWGVKAGKSRQTICNVQAPKGAGKMVVAGAKRKSEAVSQEVDAPLAKWSRKAPAPSVESLATSTHRTNTMPTTNGDSHIPIWSLLEDAHLDSTIKQLKLMVVTRVTWEWMDTNVEGAYRSLSRGTRHWLHGVALKGSTFTESSRRNVPSKVNNIENFARVMCLLLAKWFDFPNSLSEYAQVLYVPSIWEVYKNVARAIDPKNRWITTKKVDSWIALLTTTVGHSKYDGVHTKLRGLGMLLSAAVRESTGLDKWDAQLPPNTTIHSALNPFRIIGSKGFSEDAMAQFIDQIERLYPLLDAPSIEPIKPPRSVPTIEQKLYAYLKMVFDNTSKKLPFRDFAASRRTILQPNGPYSPIHLHTWEGFFSALVYRAITHNSEYLIQHQEIVFEGVEDYLRCAKVMRIEQLYPIMGAVPLFKPPVQSDKKTKTTYAYLNTVFQNLDKSFHFAQCNLAELRHAVLAFNGPYSPTNLRMRARYFSTLVYLAITHYFMFLTKAREIMFRDIDHFTQHVSVYQHKPSSYICNPSAYGAWTWMSPESADAFWRATGETNYNNWLLGTHEKTFVELMEMFVDSVAFPTIGPLIGYLLAADYAIARVIPLGRTEEETGKVFSNLWMKMCRQIPEGRRDEMNFFNVFVLERMLCKFFRGTSDENNKGRNYMDIGLEVGASEDMS</sequence>
<keyword evidence="3" id="KW-1185">Reference proteome</keyword>
<name>A0A8H6HRW5_9AGAR</name>
<accession>A0A8H6HRW5</accession>
<organism evidence="2 3">
    <name type="scientific">Ephemerocybe angulata</name>
    <dbReference type="NCBI Taxonomy" id="980116"/>
    <lineage>
        <taxon>Eukaryota</taxon>
        <taxon>Fungi</taxon>
        <taxon>Dikarya</taxon>
        <taxon>Basidiomycota</taxon>
        <taxon>Agaricomycotina</taxon>
        <taxon>Agaricomycetes</taxon>
        <taxon>Agaricomycetidae</taxon>
        <taxon>Agaricales</taxon>
        <taxon>Agaricineae</taxon>
        <taxon>Psathyrellaceae</taxon>
        <taxon>Ephemerocybe</taxon>
    </lineage>
</organism>
<reference evidence="2 3" key="1">
    <citation type="submission" date="2020-07" db="EMBL/GenBank/DDBJ databases">
        <title>Comparative genomics of pyrophilous fungi reveals a link between fire events and developmental genes.</title>
        <authorList>
            <consortium name="DOE Joint Genome Institute"/>
            <person name="Steindorff A.S."/>
            <person name="Carver A."/>
            <person name="Calhoun S."/>
            <person name="Stillman K."/>
            <person name="Liu H."/>
            <person name="Lipzen A."/>
            <person name="Pangilinan J."/>
            <person name="Labutti K."/>
            <person name="Bruns T.D."/>
            <person name="Grigoriev I.V."/>
        </authorList>
    </citation>
    <scope>NUCLEOTIDE SEQUENCE [LARGE SCALE GENOMIC DNA]</scope>
    <source>
        <strain evidence="2 3">CBS 144469</strain>
    </source>
</reference>
<evidence type="ECO:0000313" key="3">
    <source>
        <dbReference type="Proteomes" id="UP000521943"/>
    </source>
</evidence>
<dbReference type="OrthoDB" id="2934473at2759"/>
<dbReference type="EMBL" id="JACGCI010000049">
    <property type="protein sequence ID" value="KAF6751574.1"/>
    <property type="molecule type" value="Genomic_DNA"/>
</dbReference>
<feature type="region of interest" description="Disordered" evidence="1">
    <location>
        <begin position="510"/>
        <end position="536"/>
    </location>
</feature>
<protein>
    <submittedName>
        <fullName evidence="2">Uncharacterized protein</fullName>
    </submittedName>
</protein>
<evidence type="ECO:0000256" key="1">
    <source>
        <dbReference type="SAM" id="MobiDB-lite"/>
    </source>
</evidence>
<dbReference type="Proteomes" id="UP000521943">
    <property type="component" value="Unassembled WGS sequence"/>
</dbReference>
<evidence type="ECO:0000313" key="2">
    <source>
        <dbReference type="EMBL" id="KAF6751574.1"/>
    </source>
</evidence>
<proteinExistence type="predicted"/>
<comment type="caution">
    <text evidence="2">The sequence shown here is derived from an EMBL/GenBank/DDBJ whole genome shotgun (WGS) entry which is preliminary data.</text>
</comment>
<dbReference type="AlphaFoldDB" id="A0A8H6HRW5"/>
<feature type="compositionally biased region" description="Polar residues" evidence="1">
    <location>
        <begin position="522"/>
        <end position="536"/>
    </location>
</feature>